<evidence type="ECO:0000313" key="4">
    <source>
        <dbReference type="Proteomes" id="UP000318509"/>
    </source>
</evidence>
<comment type="similarity">
    <text evidence="1">Belongs to the GSP E family.</text>
</comment>
<evidence type="ECO:0000256" key="1">
    <source>
        <dbReference type="ARBA" id="ARBA00006611"/>
    </source>
</evidence>
<feature type="domain" description="Bacterial type II secretion system protein E" evidence="2">
    <location>
        <begin position="193"/>
        <end position="207"/>
    </location>
</feature>
<dbReference type="NCBIfam" id="TIGR01420">
    <property type="entry name" value="pilT_fam"/>
    <property type="match status" value="1"/>
</dbReference>
<dbReference type="PANTHER" id="PTHR30486">
    <property type="entry name" value="TWITCHING MOTILITY PROTEIN PILT"/>
    <property type="match status" value="1"/>
</dbReference>
<dbReference type="EMBL" id="VBAK01000138">
    <property type="protein sequence ID" value="TMI88553.1"/>
    <property type="molecule type" value="Genomic_DNA"/>
</dbReference>
<sequence length="357" mass="39597">MEINDLLVQTKARGASDLHLKVGSPPTFRINGTLVRIDAPPLERDEMHALIFGILTDDQKARFEESHDLDFSMELRDVGRFRVNAFVNRMGEAMVMRLIPEKNKTLDELGMPPILKELSMKDRGLVLVTGPTGSGKSTTLAAMVDYMNDKREDHILTIEDPIEFIHQDRKCNINQREIGPHTRSFTTALRGALREDPDIILVGEMRDQETIALALTAAETGHLVLSTLHTSNAPQTISRIVDVFPPHQQEQIRVQVADTLLGVVAQTLVPTQDGQGRVAALEIMVANAAIRNLVRDNKVHQLPSAIQTGSREGMQSLDQALKTLLKTRRISHDEAVKHATEKQAFAQEAARVASPTL</sequence>
<dbReference type="InterPro" id="IPR001482">
    <property type="entry name" value="T2SS/T4SS_dom"/>
</dbReference>
<proteinExistence type="inferred from homology"/>
<gene>
    <name evidence="3" type="ORF">E6H00_12335</name>
</gene>
<dbReference type="InterPro" id="IPR050921">
    <property type="entry name" value="T4SS_GSP_E_ATPase"/>
</dbReference>
<dbReference type="GO" id="GO:0016887">
    <property type="term" value="F:ATP hydrolysis activity"/>
    <property type="evidence" value="ECO:0007669"/>
    <property type="project" value="InterPro"/>
</dbReference>
<dbReference type="InterPro" id="IPR006321">
    <property type="entry name" value="PilT/PilU"/>
</dbReference>
<dbReference type="GO" id="GO:0005524">
    <property type="term" value="F:ATP binding"/>
    <property type="evidence" value="ECO:0007669"/>
    <property type="project" value="InterPro"/>
</dbReference>
<dbReference type="InterPro" id="IPR027417">
    <property type="entry name" value="P-loop_NTPase"/>
</dbReference>
<evidence type="ECO:0000313" key="3">
    <source>
        <dbReference type="EMBL" id="TMI88553.1"/>
    </source>
</evidence>
<dbReference type="PROSITE" id="PS00662">
    <property type="entry name" value="T2SP_E"/>
    <property type="match status" value="1"/>
</dbReference>
<dbReference type="Proteomes" id="UP000318509">
    <property type="component" value="Unassembled WGS sequence"/>
</dbReference>
<dbReference type="Gene3D" id="3.30.450.90">
    <property type="match status" value="1"/>
</dbReference>
<organism evidence="3 4">
    <name type="scientific">Candidatus Segetimicrobium genomatis</name>
    <dbReference type="NCBI Taxonomy" id="2569760"/>
    <lineage>
        <taxon>Bacteria</taxon>
        <taxon>Bacillati</taxon>
        <taxon>Candidatus Sysuimicrobiota</taxon>
        <taxon>Candidatus Sysuimicrobiia</taxon>
        <taxon>Candidatus Sysuimicrobiales</taxon>
        <taxon>Candidatus Segetimicrobiaceae</taxon>
        <taxon>Candidatus Segetimicrobium</taxon>
    </lineage>
</organism>
<dbReference type="AlphaFoldDB" id="A0A537JYD6"/>
<reference evidence="3 4" key="1">
    <citation type="journal article" date="2019" name="Nat. Microbiol.">
        <title>Mediterranean grassland soil C-N compound turnover is dependent on rainfall and depth, and is mediated by genomically divergent microorganisms.</title>
        <authorList>
            <person name="Diamond S."/>
            <person name="Andeer P.F."/>
            <person name="Li Z."/>
            <person name="Crits-Christoph A."/>
            <person name="Burstein D."/>
            <person name="Anantharaman K."/>
            <person name="Lane K.R."/>
            <person name="Thomas B.C."/>
            <person name="Pan C."/>
            <person name="Northen T.R."/>
            <person name="Banfield J.F."/>
        </authorList>
    </citation>
    <scope>NUCLEOTIDE SEQUENCE [LARGE SCALE GENOMIC DNA]</scope>
    <source>
        <strain evidence="3">NP_3</strain>
    </source>
</reference>
<dbReference type="CDD" id="cd01131">
    <property type="entry name" value="PilT"/>
    <property type="match status" value="1"/>
</dbReference>
<evidence type="ECO:0000259" key="2">
    <source>
        <dbReference type="PROSITE" id="PS00662"/>
    </source>
</evidence>
<dbReference type="Gene3D" id="3.40.50.300">
    <property type="entry name" value="P-loop containing nucleotide triphosphate hydrolases"/>
    <property type="match status" value="1"/>
</dbReference>
<name>A0A537JYD6_9BACT</name>
<protein>
    <submittedName>
        <fullName evidence="3">Type IV pilus twitching motility protein PilT</fullName>
    </submittedName>
</protein>
<accession>A0A537JYD6</accession>
<dbReference type="Pfam" id="PF00437">
    <property type="entry name" value="T2SSE"/>
    <property type="match status" value="1"/>
</dbReference>
<comment type="caution">
    <text evidence="3">The sequence shown here is derived from an EMBL/GenBank/DDBJ whole genome shotgun (WGS) entry which is preliminary data.</text>
</comment>
<dbReference type="SUPFAM" id="SSF52540">
    <property type="entry name" value="P-loop containing nucleoside triphosphate hydrolases"/>
    <property type="match status" value="1"/>
</dbReference>